<dbReference type="EMBL" id="JASPKZ010000571">
    <property type="protein sequence ID" value="KAJ9599740.1"/>
    <property type="molecule type" value="Genomic_DNA"/>
</dbReference>
<dbReference type="Proteomes" id="UP001233999">
    <property type="component" value="Unassembled WGS sequence"/>
</dbReference>
<comment type="caution">
    <text evidence="2">The sequence shown here is derived from an EMBL/GenBank/DDBJ whole genome shotgun (WGS) entry which is preliminary data.</text>
</comment>
<reference evidence="2" key="2">
    <citation type="submission" date="2023-05" db="EMBL/GenBank/DDBJ databases">
        <authorList>
            <person name="Fouks B."/>
        </authorList>
    </citation>
    <scope>NUCLEOTIDE SEQUENCE</scope>
    <source>
        <strain evidence="2">Stay&amp;Tobe</strain>
        <tissue evidence="2">Testes</tissue>
    </source>
</reference>
<evidence type="ECO:0000313" key="2">
    <source>
        <dbReference type="EMBL" id="KAJ9599740.1"/>
    </source>
</evidence>
<feature type="region of interest" description="Disordered" evidence="1">
    <location>
        <begin position="22"/>
        <end position="70"/>
    </location>
</feature>
<evidence type="ECO:0000313" key="3">
    <source>
        <dbReference type="Proteomes" id="UP001233999"/>
    </source>
</evidence>
<accession>A0AAD8EQS8</accession>
<organism evidence="2 3">
    <name type="scientific">Diploptera punctata</name>
    <name type="common">Pacific beetle cockroach</name>
    <dbReference type="NCBI Taxonomy" id="6984"/>
    <lineage>
        <taxon>Eukaryota</taxon>
        <taxon>Metazoa</taxon>
        <taxon>Ecdysozoa</taxon>
        <taxon>Arthropoda</taxon>
        <taxon>Hexapoda</taxon>
        <taxon>Insecta</taxon>
        <taxon>Pterygota</taxon>
        <taxon>Neoptera</taxon>
        <taxon>Polyneoptera</taxon>
        <taxon>Dictyoptera</taxon>
        <taxon>Blattodea</taxon>
        <taxon>Blaberoidea</taxon>
        <taxon>Blaberidae</taxon>
        <taxon>Diplopterinae</taxon>
        <taxon>Diploptera</taxon>
    </lineage>
</organism>
<feature type="compositionally biased region" description="Low complexity" evidence="1">
    <location>
        <begin position="37"/>
        <end position="50"/>
    </location>
</feature>
<protein>
    <submittedName>
        <fullName evidence="2">Uncharacterized protein</fullName>
    </submittedName>
</protein>
<dbReference type="Pfam" id="PF17219">
    <property type="entry name" value="YAF2_RYBP"/>
    <property type="match status" value="1"/>
</dbReference>
<reference evidence="2" key="1">
    <citation type="journal article" date="2023" name="IScience">
        <title>Live-bearing cockroach genome reveals convergent evolutionary mechanisms linked to viviparity in insects and beyond.</title>
        <authorList>
            <person name="Fouks B."/>
            <person name="Harrison M.C."/>
            <person name="Mikhailova A.A."/>
            <person name="Marchal E."/>
            <person name="English S."/>
            <person name="Carruthers M."/>
            <person name="Jennings E.C."/>
            <person name="Chiamaka E.L."/>
            <person name="Frigard R.A."/>
            <person name="Pippel M."/>
            <person name="Attardo G.M."/>
            <person name="Benoit J.B."/>
            <person name="Bornberg-Bauer E."/>
            <person name="Tobe S.S."/>
        </authorList>
    </citation>
    <scope>NUCLEOTIDE SEQUENCE</scope>
    <source>
        <strain evidence="2">Stay&amp;Tobe</strain>
    </source>
</reference>
<keyword evidence="3" id="KW-1185">Reference proteome</keyword>
<sequence>RSTAQTWEVTVNNVTVIVTEYQPKSKKSVSDQSGRMSSASSENGSQSESSVDARSADIGTDSRSSKSWFKLSDSNQESESENDTELFFIFNFPILNEYCKFRVHRCGLKDSLKKNERSHIYTGATLHRKYINTIQTKQINQFCRWEINSSFQVNERSVIRRRKGNESVEREKNCEILESHKISIYKPRKDQCNSCIAYKEDNLKEEDYNMHIQKKKKFTEIKSALISSY</sequence>
<dbReference type="InterPro" id="IPR033774">
    <property type="entry name" value="YAF2_RYBP"/>
</dbReference>
<proteinExistence type="predicted"/>
<feature type="non-terminal residue" evidence="2">
    <location>
        <position position="229"/>
    </location>
</feature>
<evidence type="ECO:0000256" key="1">
    <source>
        <dbReference type="SAM" id="MobiDB-lite"/>
    </source>
</evidence>
<gene>
    <name evidence="2" type="ORF">L9F63_026413</name>
</gene>
<dbReference type="AlphaFoldDB" id="A0AAD8EQS8"/>
<name>A0AAD8EQS8_DIPPU</name>
<feature type="non-terminal residue" evidence="2">
    <location>
        <position position="1"/>
    </location>
</feature>